<protein>
    <submittedName>
        <fullName evidence="1">Tafazzin, conserved protein</fullName>
    </submittedName>
</protein>
<name>A0A8A1LVJ5_AJEC8</name>
<evidence type="ECO:0000313" key="1">
    <source>
        <dbReference type="EMBL" id="QSS57225.1"/>
    </source>
</evidence>
<gene>
    <name evidence="1" type="ORF">I7I53_05641</name>
</gene>
<accession>A0A8A1LVJ5</accession>
<dbReference type="AlphaFoldDB" id="A0A8A1LVJ5"/>
<proteinExistence type="predicted"/>
<organism evidence="1 2">
    <name type="scientific">Ajellomyces capsulatus (strain H88)</name>
    <name type="common">Darling's disease fungus</name>
    <name type="synonym">Histoplasma capsulatum</name>
    <dbReference type="NCBI Taxonomy" id="544711"/>
    <lineage>
        <taxon>Eukaryota</taxon>
        <taxon>Fungi</taxon>
        <taxon>Dikarya</taxon>
        <taxon>Ascomycota</taxon>
        <taxon>Pezizomycotina</taxon>
        <taxon>Eurotiomycetes</taxon>
        <taxon>Eurotiomycetidae</taxon>
        <taxon>Onygenales</taxon>
        <taxon>Ajellomycetaceae</taxon>
        <taxon>Histoplasma</taxon>
    </lineage>
</organism>
<evidence type="ECO:0000313" key="2">
    <source>
        <dbReference type="Proteomes" id="UP000663419"/>
    </source>
</evidence>
<reference evidence="1" key="1">
    <citation type="submission" date="2021-01" db="EMBL/GenBank/DDBJ databases">
        <title>Chromosome-level genome assembly of a human fungal pathogen reveals clustering of transcriptionally co-regulated genes.</title>
        <authorList>
            <person name="Voorhies M."/>
            <person name="Cohen S."/>
            <person name="Shea T.P."/>
            <person name="Petrus S."/>
            <person name="Munoz J.F."/>
            <person name="Poplawski S."/>
            <person name="Goldman W.E."/>
            <person name="Michael T."/>
            <person name="Cuomo C.A."/>
            <person name="Sil A."/>
            <person name="Beyhan S."/>
        </authorList>
    </citation>
    <scope>NUCLEOTIDE SEQUENCE</scope>
    <source>
        <strain evidence="1">H88</strain>
    </source>
</reference>
<dbReference type="EMBL" id="CP069106">
    <property type="protein sequence ID" value="QSS57225.1"/>
    <property type="molecule type" value="Genomic_DNA"/>
</dbReference>
<sequence>MVFLAKPPLPPVHDNSFVPRILANPNRNPKLSHSECGTSKVQFPLLCLRRDRHVFRLRKQLGRSRWCSPQVL</sequence>
<dbReference type="VEuPathDB" id="FungiDB:I7I53_05641"/>
<dbReference type="Proteomes" id="UP000663419">
    <property type="component" value="Chromosome 5"/>
</dbReference>